<sequence>MADLLQNASSSCRRWLCPSPPPSVFLIYFTNLNYACDKGTMSAPGCEHLRSVPSYRSLPVEMHPHSFDSGLVLREQNCNINRRSQNRYFDNLNGSFCDVTETLDDDSYEGDSGIPDMTLVQKIVSQVEFYLSDENLSRDAFLLKHVQKNKMGYVSIKLLTSFKKVKNLARDWRKTLYALQFSEILEVNEEETKVRRKTPIPDSLLGLPPTKLLLAWNFSDSEQRPSICHQTFMETVTALFAPYGVITSVRILKPGKEVPCYVKKYISRYSELTTKKSALVEYENLEGARKALEAYCMNQHSVSDSLKVIPVSSRGIRKNSGMESDEIEDSDLPSKKVAKKQNRVSERLQYAMEDITFYSSSESDSTPASPVSTPRYLSTSNLTSPNLSLKPLAFSSPRSSPLLVRKNFSQPYHTNPSPLATELMNGGCFSPATSPEMCRRITEYSLDSGIGSNSPWVQRRRAAAHNLRIDNKSLPCSPLAVKSAASSGLPSGVLRLPRGPDGSKGFHNSIGRGKLVLRH</sequence>
<dbReference type="PROSITE" id="PS50961">
    <property type="entry name" value="HTH_LA"/>
    <property type="match status" value="1"/>
</dbReference>
<dbReference type="Pfam" id="PF05383">
    <property type="entry name" value="La"/>
    <property type="match status" value="1"/>
</dbReference>
<dbReference type="PRINTS" id="PR00302">
    <property type="entry name" value="LUPUSLA"/>
</dbReference>
<dbReference type="FunFam" id="1.10.10.10:FF:000158">
    <property type="entry name" value="La ribonucleoprotein domain family member 7"/>
    <property type="match status" value="1"/>
</dbReference>
<dbReference type="InterPro" id="IPR006630">
    <property type="entry name" value="La_HTH"/>
</dbReference>
<keyword evidence="3" id="KW-0539">Nucleus</keyword>
<dbReference type="Gene3D" id="3.30.70.330">
    <property type="match status" value="1"/>
</dbReference>
<accession>A0AAD1W826</accession>
<dbReference type="SMART" id="SM00715">
    <property type="entry name" value="LA"/>
    <property type="match status" value="1"/>
</dbReference>
<dbReference type="InterPro" id="IPR012677">
    <property type="entry name" value="Nucleotide-bd_a/b_plait_sf"/>
</dbReference>
<dbReference type="InterPro" id="IPR045180">
    <property type="entry name" value="La_dom_prot"/>
</dbReference>
<dbReference type="GO" id="GO:0006396">
    <property type="term" value="P:RNA processing"/>
    <property type="evidence" value="ECO:0007669"/>
    <property type="project" value="InterPro"/>
</dbReference>
<feature type="region of interest" description="Disordered" evidence="5">
    <location>
        <begin position="484"/>
        <end position="512"/>
    </location>
</feature>
<dbReference type="Pfam" id="PF12901">
    <property type="entry name" value="SUZ-C"/>
    <property type="match status" value="1"/>
</dbReference>
<dbReference type="AlphaFoldDB" id="A0AAD1W826"/>
<evidence type="ECO:0000259" key="7">
    <source>
        <dbReference type="PROSITE" id="PS51938"/>
    </source>
</evidence>
<dbReference type="PANTHER" id="PTHR22792:SF61">
    <property type="entry name" value="LA RIBONUCLEOPROTEIN DOMAIN FAMILY MEMBER 6"/>
    <property type="match status" value="1"/>
</dbReference>
<dbReference type="GO" id="GO:0003729">
    <property type="term" value="F:mRNA binding"/>
    <property type="evidence" value="ECO:0007669"/>
    <property type="project" value="TreeGrafter"/>
</dbReference>
<keyword evidence="9" id="KW-1185">Reference proteome</keyword>
<dbReference type="SUPFAM" id="SSF46785">
    <property type="entry name" value="Winged helix' DNA-binding domain"/>
    <property type="match status" value="1"/>
</dbReference>
<dbReference type="PROSITE" id="PS51938">
    <property type="entry name" value="SUZ_C"/>
    <property type="match status" value="1"/>
</dbReference>
<evidence type="ECO:0000256" key="1">
    <source>
        <dbReference type="ARBA" id="ARBA00004123"/>
    </source>
</evidence>
<dbReference type="InterPro" id="IPR036388">
    <property type="entry name" value="WH-like_DNA-bd_sf"/>
</dbReference>
<dbReference type="Proteomes" id="UP001295444">
    <property type="component" value="Chromosome 05"/>
</dbReference>
<evidence type="ECO:0000256" key="3">
    <source>
        <dbReference type="ARBA" id="ARBA00023242"/>
    </source>
</evidence>
<feature type="region of interest" description="Disordered" evidence="5">
    <location>
        <begin position="316"/>
        <end position="340"/>
    </location>
</feature>
<gene>
    <name evidence="8" type="ORF">PECUL_23A030454</name>
</gene>
<dbReference type="EMBL" id="OW240916">
    <property type="protein sequence ID" value="CAH2292209.1"/>
    <property type="molecule type" value="Genomic_DNA"/>
</dbReference>
<dbReference type="GO" id="GO:1990904">
    <property type="term" value="C:ribonucleoprotein complex"/>
    <property type="evidence" value="ECO:0007669"/>
    <property type="project" value="InterPro"/>
</dbReference>
<reference evidence="8" key="1">
    <citation type="submission" date="2022-03" db="EMBL/GenBank/DDBJ databases">
        <authorList>
            <person name="Alioto T."/>
            <person name="Alioto T."/>
            <person name="Gomez Garrido J."/>
        </authorList>
    </citation>
    <scope>NUCLEOTIDE SEQUENCE</scope>
</reference>
<keyword evidence="2 4" id="KW-0694">RNA-binding</keyword>
<organism evidence="8 9">
    <name type="scientific">Pelobates cultripes</name>
    <name type="common">Western spadefoot toad</name>
    <dbReference type="NCBI Taxonomy" id="61616"/>
    <lineage>
        <taxon>Eukaryota</taxon>
        <taxon>Metazoa</taxon>
        <taxon>Chordata</taxon>
        <taxon>Craniata</taxon>
        <taxon>Vertebrata</taxon>
        <taxon>Euteleostomi</taxon>
        <taxon>Amphibia</taxon>
        <taxon>Batrachia</taxon>
        <taxon>Anura</taxon>
        <taxon>Pelobatoidea</taxon>
        <taxon>Pelobatidae</taxon>
        <taxon>Pelobates</taxon>
    </lineage>
</organism>
<comment type="subcellular location">
    <subcellularLocation>
        <location evidence="1">Nucleus</location>
    </subcellularLocation>
</comment>
<feature type="region of interest" description="Disordered" evidence="5">
    <location>
        <begin position="359"/>
        <end position="379"/>
    </location>
</feature>
<evidence type="ECO:0000256" key="2">
    <source>
        <dbReference type="ARBA" id="ARBA00022884"/>
    </source>
</evidence>
<dbReference type="PANTHER" id="PTHR22792">
    <property type="entry name" value="LUPUS LA PROTEIN-RELATED"/>
    <property type="match status" value="1"/>
</dbReference>
<feature type="domain" description="SUZ-C" evidence="7">
    <location>
        <begin position="451"/>
        <end position="510"/>
    </location>
</feature>
<name>A0AAD1W826_PELCU</name>
<dbReference type="GO" id="GO:0005634">
    <property type="term" value="C:nucleus"/>
    <property type="evidence" value="ECO:0007669"/>
    <property type="project" value="UniProtKB-SubCell"/>
</dbReference>
<proteinExistence type="predicted"/>
<dbReference type="InterPro" id="IPR024642">
    <property type="entry name" value="SUZ-C"/>
</dbReference>
<evidence type="ECO:0000313" key="8">
    <source>
        <dbReference type="EMBL" id="CAH2292209.1"/>
    </source>
</evidence>
<evidence type="ECO:0000313" key="9">
    <source>
        <dbReference type="Proteomes" id="UP001295444"/>
    </source>
</evidence>
<evidence type="ECO:0000256" key="4">
    <source>
        <dbReference type="PROSITE-ProRule" id="PRU00332"/>
    </source>
</evidence>
<protein>
    <submittedName>
        <fullName evidence="8">La-related 6-like</fullName>
    </submittedName>
</protein>
<dbReference type="CDD" id="cd08033">
    <property type="entry name" value="LARP_6"/>
    <property type="match status" value="1"/>
</dbReference>
<dbReference type="InterPro" id="IPR036390">
    <property type="entry name" value="WH_DNA-bd_sf"/>
</dbReference>
<evidence type="ECO:0000259" key="6">
    <source>
        <dbReference type="PROSITE" id="PS50961"/>
    </source>
</evidence>
<dbReference type="SUPFAM" id="SSF54928">
    <property type="entry name" value="RNA-binding domain, RBD"/>
    <property type="match status" value="1"/>
</dbReference>
<dbReference type="Gene3D" id="1.10.10.10">
    <property type="entry name" value="Winged helix-like DNA-binding domain superfamily/Winged helix DNA-binding domain"/>
    <property type="match status" value="1"/>
</dbReference>
<evidence type="ECO:0000256" key="5">
    <source>
        <dbReference type="SAM" id="MobiDB-lite"/>
    </source>
</evidence>
<dbReference type="InterPro" id="IPR002344">
    <property type="entry name" value="Lupus_La"/>
</dbReference>
<dbReference type="InterPro" id="IPR035979">
    <property type="entry name" value="RBD_domain_sf"/>
</dbReference>
<feature type="domain" description="HTH La-type RNA-binding" evidence="6">
    <location>
        <begin position="113"/>
        <end position="204"/>
    </location>
</feature>